<dbReference type="GO" id="GO:0000976">
    <property type="term" value="F:transcription cis-regulatory region binding"/>
    <property type="evidence" value="ECO:0007669"/>
    <property type="project" value="TreeGrafter"/>
</dbReference>
<proteinExistence type="predicted"/>
<reference evidence="6" key="1">
    <citation type="submission" date="2022-06" db="EMBL/GenBank/DDBJ databases">
        <title>Sphingomonas sp. nov. isolated from rhizosphere soil of tomato.</title>
        <authorList>
            <person name="Dong H."/>
            <person name="Gao R."/>
        </authorList>
    </citation>
    <scope>NUCLEOTIDE SEQUENCE</scope>
    <source>
        <strain evidence="6">MMSM24</strain>
    </source>
</reference>
<dbReference type="InterPro" id="IPR001647">
    <property type="entry name" value="HTH_TetR"/>
</dbReference>
<sequence>MTAAAKPYHHGDLRAALVAEGLLLIEEQDADDLSLRELARRVGVSATAVYRHFPDKAALMAALAGEALTRLAAAQRAASERAGGGSAGFSATGAAYVRFARDNPGLFRLVFAHPVTPGHAEKSNDEAMTMLKAGAAALTPPGTDARVFALRSWALAHGLAMLMLDGQVQVDDATIDRVIDVTMSG</sequence>
<dbReference type="AlphaFoldDB" id="A0AA42CVA2"/>
<evidence type="ECO:0000256" key="4">
    <source>
        <dbReference type="PROSITE-ProRule" id="PRU00335"/>
    </source>
</evidence>
<dbReference type="PROSITE" id="PS50977">
    <property type="entry name" value="HTH_TETR_2"/>
    <property type="match status" value="1"/>
</dbReference>
<dbReference type="Pfam" id="PF00440">
    <property type="entry name" value="TetR_N"/>
    <property type="match status" value="1"/>
</dbReference>
<evidence type="ECO:0000313" key="6">
    <source>
        <dbReference type="EMBL" id="MCW6536316.1"/>
    </source>
</evidence>
<dbReference type="InterPro" id="IPR009057">
    <property type="entry name" value="Homeodomain-like_sf"/>
</dbReference>
<protein>
    <submittedName>
        <fullName evidence="6">TetR/AcrR family transcriptional regulator</fullName>
    </submittedName>
</protein>
<name>A0AA42CVA2_9SPHN</name>
<dbReference type="Pfam" id="PF13305">
    <property type="entry name" value="TetR_C_33"/>
    <property type="match status" value="1"/>
</dbReference>
<evidence type="ECO:0000256" key="2">
    <source>
        <dbReference type="ARBA" id="ARBA00023125"/>
    </source>
</evidence>
<dbReference type="PANTHER" id="PTHR30055">
    <property type="entry name" value="HTH-TYPE TRANSCRIPTIONAL REGULATOR RUTR"/>
    <property type="match status" value="1"/>
</dbReference>
<evidence type="ECO:0000256" key="3">
    <source>
        <dbReference type="ARBA" id="ARBA00023163"/>
    </source>
</evidence>
<evidence type="ECO:0000313" key="7">
    <source>
        <dbReference type="Proteomes" id="UP001165565"/>
    </source>
</evidence>
<dbReference type="SUPFAM" id="SSF46689">
    <property type="entry name" value="Homeodomain-like"/>
    <property type="match status" value="1"/>
</dbReference>
<evidence type="ECO:0000256" key="1">
    <source>
        <dbReference type="ARBA" id="ARBA00023015"/>
    </source>
</evidence>
<dbReference type="SUPFAM" id="SSF48498">
    <property type="entry name" value="Tetracyclin repressor-like, C-terminal domain"/>
    <property type="match status" value="1"/>
</dbReference>
<dbReference type="InterPro" id="IPR025996">
    <property type="entry name" value="MT1864/Rv1816-like_C"/>
</dbReference>
<accession>A0AA42CVA2</accession>
<dbReference type="Proteomes" id="UP001165565">
    <property type="component" value="Unassembled WGS sequence"/>
</dbReference>
<feature type="domain" description="HTH tetR-type" evidence="5">
    <location>
        <begin position="11"/>
        <end position="71"/>
    </location>
</feature>
<dbReference type="InterPro" id="IPR050109">
    <property type="entry name" value="HTH-type_TetR-like_transc_reg"/>
</dbReference>
<dbReference type="InterPro" id="IPR036271">
    <property type="entry name" value="Tet_transcr_reg_TetR-rel_C_sf"/>
</dbReference>
<organism evidence="6 7">
    <name type="scientific">Sphingomonas lycopersici</name>
    <dbReference type="NCBI Taxonomy" id="2951807"/>
    <lineage>
        <taxon>Bacteria</taxon>
        <taxon>Pseudomonadati</taxon>
        <taxon>Pseudomonadota</taxon>
        <taxon>Alphaproteobacteria</taxon>
        <taxon>Sphingomonadales</taxon>
        <taxon>Sphingomonadaceae</taxon>
        <taxon>Sphingomonas</taxon>
    </lineage>
</organism>
<dbReference type="PANTHER" id="PTHR30055:SF220">
    <property type="entry name" value="TETR-FAMILY REGULATORY PROTEIN"/>
    <property type="match status" value="1"/>
</dbReference>
<comment type="caution">
    <text evidence="6">The sequence shown here is derived from an EMBL/GenBank/DDBJ whole genome shotgun (WGS) entry which is preliminary data.</text>
</comment>
<keyword evidence="1" id="KW-0805">Transcription regulation</keyword>
<dbReference type="EMBL" id="JANFAV010000012">
    <property type="protein sequence ID" value="MCW6536316.1"/>
    <property type="molecule type" value="Genomic_DNA"/>
</dbReference>
<keyword evidence="7" id="KW-1185">Reference proteome</keyword>
<keyword evidence="3" id="KW-0804">Transcription</keyword>
<dbReference type="GO" id="GO:0003700">
    <property type="term" value="F:DNA-binding transcription factor activity"/>
    <property type="evidence" value="ECO:0007669"/>
    <property type="project" value="TreeGrafter"/>
</dbReference>
<keyword evidence="2 4" id="KW-0238">DNA-binding</keyword>
<evidence type="ECO:0000259" key="5">
    <source>
        <dbReference type="PROSITE" id="PS50977"/>
    </source>
</evidence>
<dbReference type="Gene3D" id="1.10.357.10">
    <property type="entry name" value="Tetracycline Repressor, domain 2"/>
    <property type="match status" value="1"/>
</dbReference>
<feature type="DNA-binding region" description="H-T-H motif" evidence="4">
    <location>
        <begin position="34"/>
        <end position="53"/>
    </location>
</feature>
<gene>
    <name evidence="6" type="ORF">NEE01_16175</name>
</gene>